<protein>
    <submittedName>
        <fullName evidence="1">Uncharacterized protein</fullName>
    </submittedName>
</protein>
<dbReference type="AlphaFoldDB" id="A0A0P6XRG3"/>
<gene>
    <name evidence="1" type="ORF">ADN00_02905</name>
</gene>
<reference evidence="1 2" key="1">
    <citation type="submission" date="2015-07" db="EMBL/GenBank/DDBJ databases">
        <title>Genome sequence of Ornatilinea apprima DSM 23815.</title>
        <authorList>
            <person name="Hemp J."/>
            <person name="Ward L.M."/>
            <person name="Pace L.A."/>
            <person name="Fischer W.W."/>
        </authorList>
    </citation>
    <scope>NUCLEOTIDE SEQUENCE [LARGE SCALE GENOMIC DNA]</scope>
    <source>
        <strain evidence="1 2">P3M-1</strain>
    </source>
</reference>
<dbReference type="Proteomes" id="UP000050417">
    <property type="component" value="Unassembled WGS sequence"/>
</dbReference>
<dbReference type="Gene3D" id="1.25.10.10">
    <property type="entry name" value="Leucine-rich Repeat Variant"/>
    <property type="match status" value="1"/>
</dbReference>
<sequence>MPTLEELIQCGLSPAQIGQQALQDETLLRELFGGIAPQKQKKEVRETCSQALLFLSQQHPQTLLPHWGQFSALLPSGNGFSQYVAVHALANLSAADQGECMQADLDAFLALLDSPSVMVAGHTAAAAGQIAAACPTLQATITERLLKTSTPGRDAERAALIVSYVLDAFDLYIEVSPQRERMVGLAFSQIDCASPKTRKRAKQFLDRWG</sequence>
<dbReference type="RefSeq" id="WP_075061456.1">
    <property type="nucleotide sequence ID" value="NZ_LGCL01000013.1"/>
</dbReference>
<dbReference type="InterPro" id="IPR016024">
    <property type="entry name" value="ARM-type_fold"/>
</dbReference>
<accession>A0A0P6XRG3</accession>
<dbReference type="EMBL" id="LGCL01000013">
    <property type="protein sequence ID" value="KPL79393.1"/>
    <property type="molecule type" value="Genomic_DNA"/>
</dbReference>
<dbReference type="InterPro" id="IPR011989">
    <property type="entry name" value="ARM-like"/>
</dbReference>
<keyword evidence="2" id="KW-1185">Reference proteome</keyword>
<proteinExistence type="predicted"/>
<comment type="caution">
    <text evidence="1">The sequence shown here is derived from an EMBL/GenBank/DDBJ whole genome shotgun (WGS) entry which is preliminary data.</text>
</comment>
<evidence type="ECO:0000313" key="2">
    <source>
        <dbReference type="Proteomes" id="UP000050417"/>
    </source>
</evidence>
<evidence type="ECO:0000313" key="1">
    <source>
        <dbReference type="EMBL" id="KPL79393.1"/>
    </source>
</evidence>
<name>A0A0P6XRG3_9CHLR</name>
<dbReference type="SUPFAM" id="SSF48371">
    <property type="entry name" value="ARM repeat"/>
    <property type="match status" value="1"/>
</dbReference>
<organism evidence="1 2">
    <name type="scientific">Ornatilinea apprima</name>
    <dbReference type="NCBI Taxonomy" id="1134406"/>
    <lineage>
        <taxon>Bacteria</taxon>
        <taxon>Bacillati</taxon>
        <taxon>Chloroflexota</taxon>
        <taxon>Anaerolineae</taxon>
        <taxon>Anaerolineales</taxon>
        <taxon>Anaerolineaceae</taxon>
        <taxon>Ornatilinea</taxon>
    </lineage>
</organism>